<dbReference type="Proteomes" id="UP000526184">
    <property type="component" value="Unassembled WGS sequence"/>
</dbReference>
<evidence type="ECO:0008006" key="4">
    <source>
        <dbReference type="Google" id="ProtNLM"/>
    </source>
</evidence>
<keyword evidence="1" id="KW-0175">Coiled coil</keyword>
<evidence type="ECO:0000256" key="1">
    <source>
        <dbReference type="SAM" id="Coils"/>
    </source>
</evidence>
<evidence type="ECO:0000313" key="2">
    <source>
        <dbReference type="EMBL" id="NYV28456.1"/>
    </source>
</evidence>
<comment type="caution">
    <text evidence="2">The sequence shown here is derived from an EMBL/GenBank/DDBJ whole genome shotgun (WGS) entry which is preliminary data.</text>
</comment>
<keyword evidence="3" id="KW-1185">Reference proteome</keyword>
<dbReference type="AlphaFoldDB" id="A0A7Z0PGR4"/>
<sequence length="266" mass="32650">MNRLLIIQNNELFLNNDDVIKCNDILENILKEYEKSFFNINIKDLEIYKERYKKNIDEIKLKLDNRYVNIEKLINDDIIKSLEEIKFLRDEYLKLGLKNEVEYLNRFEKEVDEKINILEEKMKNNFSQHNSYYNNKEYTTAISYLEKSLYFANLLNNEEKKKEIEGKIRLIYKKKKNIENENKKKNEKTLDKEKLEFEIKKSIKLSIEKGDDYLKNDEYEKAFIEYKRALELMGKVNYSKNIRKEVEKKLQYINKKKDKKWWELWK</sequence>
<feature type="coiled-coil region" evidence="1">
    <location>
        <begin position="161"/>
        <end position="198"/>
    </location>
</feature>
<protein>
    <recommendedName>
        <fullName evidence="4">Tetratricopeptide repeat protein</fullName>
    </recommendedName>
</protein>
<name>A0A7Z0PGR4_9FUSO</name>
<organism evidence="2 3">
    <name type="scientific">Streptobacillus felis</name>
    <dbReference type="NCBI Taxonomy" id="1384509"/>
    <lineage>
        <taxon>Bacteria</taxon>
        <taxon>Fusobacteriati</taxon>
        <taxon>Fusobacteriota</taxon>
        <taxon>Fusobacteriia</taxon>
        <taxon>Fusobacteriales</taxon>
        <taxon>Leptotrichiaceae</taxon>
        <taxon>Streptobacillus</taxon>
    </lineage>
</organism>
<proteinExistence type="predicted"/>
<accession>A0A7Z0PGR4</accession>
<evidence type="ECO:0000313" key="3">
    <source>
        <dbReference type="Proteomes" id="UP000526184"/>
    </source>
</evidence>
<dbReference type="EMBL" id="JABMKT010000053">
    <property type="protein sequence ID" value="NYV28456.1"/>
    <property type="molecule type" value="Genomic_DNA"/>
</dbReference>
<gene>
    <name evidence="2" type="ORF">HP397_06545</name>
</gene>
<dbReference type="RefSeq" id="WP_180136391.1">
    <property type="nucleotide sequence ID" value="NZ_JABMKT010000053.1"/>
</dbReference>
<reference evidence="2 3" key="1">
    <citation type="submission" date="2020-05" db="EMBL/GenBank/DDBJ databases">
        <title>Streptobacillus felis strain LHL191014123.</title>
        <authorList>
            <person name="Fawzy A."/>
            <person name="Rau J."/>
            <person name="Risse K."/>
            <person name="Schauerte N."/>
            <person name="Geiger C."/>
            <person name="Blom J."/>
            <person name="Imirzalioglu C."/>
            <person name="Falgenhauer J."/>
            <person name="Bach A."/>
            <person name="Herden C."/>
            <person name="Eisenberg T."/>
        </authorList>
    </citation>
    <scope>NUCLEOTIDE SEQUENCE [LARGE SCALE GENOMIC DNA]</scope>
    <source>
        <strain evidence="2 3">LHL191014123</strain>
    </source>
</reference>